<reference evidence="2 3" key="1">
    <citation type="submission" date="2012-10" db="EMBL/GenBank/DDBJ databases">
        <authorList>
            <consortium name="Gibbon Genome Sequencing Consortium"/>
        </authorList>
    </citation>
    <scope>NUCLEOTIDE SEQUENCE [LARGE SCALE GENOMIC DNA]</scope>
</reference>
<reference evidence="2" key="2">
    <citation type="submission" date="2025-08" db="UniProtKB">
        <authorList>
            <consortium name="Ensembl"/>
        </authorList>
    </citation>
    <scope>IDENTIFICATION</scope>
</reference>
<evidence type="ECO:0000313" key="2">
    <source>
        <dbReference type="Ensembl" id="ENSNLEP00000030849.1"/>
    </source>
</evidence>
<dbReference type="OMA" id="VPPRGIQ"/>
<feature type="region of interest" description="Disordered" evidence="1">
    <location>
        <begin position="1"/>
        <end position="170"/>
    </location>
</feature>
<dbReference type="AlphaFoldDB" id="A0A2I3GHT0"/>
<sequence length="170" mass="18024">LCRSLQRRLQVLPPRGQGLTTESPSPRRLLGSPACTRTPGRSRWSPRIGGWKPPGSGPPAGSPEPRRGDCGGHAAGCPVTDAELPAGEAGLVPPRGTQWPPSGRHYSPPLSPNPPTSSVPLTRPRRSGGVYKRAQEPRQAPHCASASPAAQRSWRPPWWLPLSTVGARGV</sequence>
<dbReference type="EMBL" id="ADFV01013771">
    <property type="status" value="NOT_ANNOTATED_CDS"/>
    <property type="molecule type" value="Genomic_DNA"/>
</dbReference>
<evidence type="ECO:0000256" key="1">
    <source>
        <dbReference type="SAM" id="MobiDB-lite"/>
    </source>
</evidence>
<dbReference type="Ensembl" id="ENSNLET00000034271.1">
    <property type="protein sequence ID" value="ENSNLEP00000030849.1"/>
    <property type="gene ID" value="ENSNLEG00000031669.1"/>
</dbReference>
<dbReference type="InParanoid" id="A0A2I3GHT0"/>
<evidence type="ECO:0000313" key="3">
    <source>
        <dbReference type="Proteomes" id="UP000001073"/>
    </source>
</evidence>
<name>A0A2I3GHT0_NOMLE</name>
<accession>A0A2I3GHT0</accession>
<keyword evidence="3" id="KW-1185">Reference proteome</keyword>
<dbReference type="Proteomes" id="UP000001073">
    <property type="component" value="Chromosome 2"/>
</dbReference>
<dbReference type="GeneTree" id="ENSGT00910000146794"/>
<protein>
    <submittedName>
        <fullName evidence="2">Uncharacterized protein</fullName>
    </submittedName>
</protein>
<reference evidence="2" key="3">
    <citation type="submission" date="2025-09" db="UniProtKB">
        <authorList>
            <consortium name="Ensembl"/>
        </authorList>
    </citation>
    <scope>IDENTIFICATION</scope>
</reference>
<organism evidence="2 3">
    <name type="scientific">Nomascus leucogenys</name>
    <name type="common">Northern white-cheeked gibbon</name>
    <name type="synonym">Hylobates leucogenys</name>
    <dbReference type="NCBI Taxonomy" id="61853"/>
    <lineage>
        <taxon>Eukaryota</taxon>
        <taxon>Metazoa</taxon>
        <taxon>Chordata</taxon>
        <taxon>Craniata</taxon>
        <taxon>Vertebrata</taxon>
        <taxon>Euteleostomi</taxon>
        <taxon>Mammalia</taxon>
        <taxon>Eutheria</taxon>
        <taxon>Euarchontoglires</taxon>
        <taxon>Primates</taxon>
        <taxon>Haplorrhini</taxon>
        <taxon>Catarrhini</taxon>
        <taxon>Hylobatidae</taxon>
        <taxon>Nomascus</taxon>
    </lineage>
</organism>
<proteinExistence type="predicted"/>